<dbReference type="STRING" id="304371.MCP_0608"/>
<dbReference type="AlphaFoldDB" id="D1YW58"/>
<evidence type="ECO:0008006" key="3">
    <source>
        <dbReference type="Google" id="ProtNLM"/>
    </source>
</evidence>
<reference evidence="1 2" key="1">
    <citation type="journal article" date="2007" name="Appl. Environ. Microbiol.">
        <title>Isolation of key methanogens for global methane emission from rice paddy fields: a novel isolate affiliated with the clone cluster rice cluster I.</title>
        <authorList>
            <person name="Sakai S."/>
            <person name="Imachi H."/>
            <person name="Sekiguchi Y."/>
            <person name="Ohashi A."/>
            <person name="Harada H."/>
            <person name="Kamagata Y."/>
        </authorList>
    </citation>
    <scope>NUCLEOTIDE SEQUENCE [LARGE SCALE GENOMIC DNA]</scope>
    <source>
        <strain evidence="2">DSM 17711 / JCM 13418 / NBRC 101707 / SANAE</strain>
    </source>
</reference>
<dbReference type="KEGG" id="mpd:MCP_0608"/>
<protein>
    <recommendedName>
        <fullName evidence="3">Lipoprotein</fullName>
    </recommendedName>
</protein>
<sequence length="230" mass="24226">MEKRGMRLNHLLTALLIVAVVAALSGCICCFGQDGFFSKLKKPVSAIQFPSALKIGQKTYNKAYSNEYLDRDSAKSGLKAFARKLGYGSGDMQGLVDKAIELSGINQYKSFKYTDGSAKGIVGGLVAKTDAPSTVTGGYEAIKQSATAGQSAINDPSQNTGDVRNVVSGGSSSLGDGGDRYTMTVNGETCYVVVVKYSNMYISAYSFESYDACDAAIAMAIEQVDIAASS</sequence>
<evidence type="ECO:0000313" key="1">
    <source>
        <dbReference type="EMBL" id="BAI60680.1"/>
    </source>
</evidence>
<accession>D1YW58</accession>
<reference evidence="2" key="3">
    <citation type="journal article" date="2011" name="PLoS ONE">
        <title>Genome sequence of a mesophilic hydrogenotrophic methanogen Methanocella paludicola, the first cultivated representative of the order Methanocellales.</title>
        <authorList>
            <person name="Sakai S."/>
            <person name="Takaki Y."/>
            <person name="Shimamura S."/>
            <person name="Sekine M."/>
            <person name="Tajima T."/>
            <person name="Kosugi H."/>
            <person name="Ichikawa N."/>
            <person name="Tasumi E."/>
            <person name="Hiraki A.T."/>
            <person name="Shimizu A."/>
            <person name="Kato Y."/>
            <person name="Nishiko R."/>
            <person name="Mori K."/>
            <person name="Fujita N."/>
            <person name="Imachi H."/>
            <person name="Takai K."/>
        </authorList>
    </citation>
    <scope>NUCLEOTIDE SEQUENCE [LARGE SCALE GENOMIC DNA]</scope>
    <source>
        <strain evidence="2">DSM 17711 / JCM 13418 / NBRC 101707 / SANAE</strain>
    </source>
</reference>
<dbReference type="eggNOG" id="arCOG12576">
    <property type="taxonomic scope" value="Archaea"/>
</dbReference>
<name>D1YW58_METPS</name>
<proteinExistence type="predicted"/>
<evidence type="ECO:0000313" key="2">
    <source>
        <dbReference type="Proteomes" id="UP000001882"/>
    </source>
</evidence>
<reference evidence="1 2" key="2">
    <citation type="journal article" date="2008" name="Int. J. Syst. Evol. Microbiol.">
        <title>Methanocella paludicola gen. nov., sp. nov., a methane-producing archaeon, the first isolate of the lineage 'Rice Cluster I', and proposal of the new archaeal order Methanocellales ord. nov.</title>
        <authorList>
            <person name="Sakai S."/>
            <person name="Imachi H."/>
            <person name="Hanada S."/>
            <person name="Ohashi A."/>
            <person name="Harada H."/>
            <person name="Kamagata Y."/>
        </authorList>
    </citation>
    <scope>NUCLEOTIDE SEQUENCE [LARGE SCALE GENOMIC DNA]</scope>
    <source>
        <strain evidence="2">DSM 17711 / JCM 13418 / NBRC 101707 / SANAE</strain>
    </source>
</reference>
<gene>
    <name evidence="1" type="ordered locus">MCP_0608</name>
</gene>
<dbReference type="InParanoid" id="D1YW58"/>
<organism evidence="1 2">
    <name type="scientific">Methanocella paludicola (strain DSM 17711 / JCM 13418 / NBRC 101707 / SANAE)</name>
    <dbReference type="NCBI Taxonomy" id="304371"/>
    <lineage>
        <taxon>Archaea</taxon>
        <taxon>Methanobacteriati</taxon>
        <taxon>Methanobacteriota</taxon>
        <taxon>Stenosarchaea group</taxon>
        <taxon>Methanomicrobia</taxon>
        <taxon>Methanocellales</taxon>
        <taxon>Methanocellaceae</taxon>
        <taxon>Methanocella</taxon>
    </lineage>
</organism>
<dbReference type="EMBL" id="AP011532">
    <property type="protein sequence ID" value="BAI60680.1"/>
    <property type="molecule type" value="Genomic_DNA"/>
</dbReference>
<dbReference type="Proteomes" id="UP000001882">
    <property type="component" value="Chromosome"/>
</dbReference>
<keyword evidence="2" id="KW-1185">Reference proteome</keyword>
<dbReference type="PROSITE" id="PS51257">
    <property type="entry name" value="PROKAR_LIPOPROTEIN"/>
    <property type="match status" value="1"/>
</dbReference>